<comment type="caution">
    <text evidence="1">The sequence shown here is derived from an EMBL/GenBank/DDBJ whole genome shotgun (WGS) entry which is preliminary data.</text>
</comment>
<dbReference type="AlphaFoldDB" id="A0A5C8J2X3"/>
<gene>
    <name evidence="1" type="ORF">FVR03_20450</name>
</gene>
<accession>A0A5C8J2X3</accession>
<dbReference type="InterPro" id="IPR012489">
    <property type="entry name" value="NucleaseA_inhib-like"/>
</dbReference>
<dbReference type="InterPro" id="IPR036587">
    <property type="entry name" value="NucleaseA_inhib-like_sf"/>
</dbReference>
<sequence>MDKALLQQELEKAAEGLLFMSETDAPLQFYYHETATAEPVDEELIATLAGKTAGKEVVTEDLTHFFRNMTNPHPDAGEEMLANAGKFQKLVATLQEHLTEVTVYKIQEQATKVLILGKTASGAIAGYETLVVET</sequence>
<dbReference type="Proteomes" id="UP000321926">
    <property type="component" value="Unassembled WGS sequence"/>
</dbReference>
<name>A0A5C8J2X3_9BACT</name>
<reference evidence="1 2" key="1">
    <citation type="submission" date="2019-08" db="EMBL/GenBank/DDBJ databases">
        <authorList>
            <person name="Shi S."/>
        </authorList>
    </citation>
    <scope>NUCLEOTIDE SEQUENCE [LARGE SCALE GENOMIC DNA]</scope>
    <source>
        <strain evidence="1 2">GY10130</strain>
    </source>
</reference>
<evidence type="ECO:0000313" key="2">
    <source>
        <dbReference type="Proteomes" id="UP000321926"/>
    </source>
</evidence>
<dbReference type="Gene3D" id="3.40.1460.10">
    <property type="entry name" value="Nuclease A inhibitor-like"/>
    <property type="match status" value="1"/>
</dbReference>
<dbReference type="OrthoDB" id="852327at2"/>
<dbReference type="RefSeq" id="WP_147923634.1">
    <property type="nucleotide sequence ID" value="NZ_VRTY01000107.1"/>
</dbReference>
<dbReference type="EMBL" id="VRTY01000107">
    <property type="protein sequence ID" value="TXK29678.1"/>
    <property type="molecule type" value="Genomic_DNA"/>
</dbReference>
<dbReference type="SUPFAM" id="SSF82602">
    <property type="entry name" value="Nuclease A inhibitor (NuiA)"/>
    <property type="match status" value="1"/>
</dbReference>
<evidence type="ECO:0000313" key="1">
    <source>
        <dbReference type="EMBL" id="TXK29678.1"/>
    </source>
</evidence>
<organism evidence="1 2">
    <name type="scientific">Pontibacter qinzhouensis</name>
    <dbReference type="NCBI Taxonomy" id="2603253"/>
    <lineage>
        <taxon>Bacteria</taxon>
        <taxon>Pseudomonadati</taxon>
        <taxon>Bacteroidota</taxon>
        <taxon>Cytophagia</taxon>
        <taxon>Cytophagales</taxon>
        <taxon>Hymenobacteraceae</taxon>
        <taxon>Pontibacter</taxon>
    </lineage>
</organism>
<keyword evidence="2" id="KW-1185">Reference proteome</keyword>
<dbReference type="Pfam" id="PF07924">
    <property type="entry name" value="NuiA"/>
    <property type="match status" value="1"/>
</dbReference>
<protein>
    <submittedName>
        <fullName evidence="1">Sugar-non-specific nuclease inhibitor NuiA-like protein</fullName>
    </submittedName>
</protein>
<proteinExistence type="predicted"/>